<feature type="domain" description="Response regulatory" evidence="3">
    <location>
        <begin position="19"/>
        <end position="136"/>
    </location>
</feature>
<evidence type="ECO:0000313" key="5">
    <source>
        <dbReference type="Proteomes" id="UP000199328"/>
    </source>
</evidence>
<dbReference type="EMBL" id="FNFV01000003">
    <property type="protein sequence ID" value="SDK59092.1"/>
    <property type="molecule type" value="Genomic_DNA"/>
</dbReference>
<dbReference type="GO" id="GO:0000160">
    <property type="term" value="P:phosphorelay signal transduction system"/>
    <property type="evidence" value="ECO:0007669"/>
    <property type="project" value="InterPro"/>
</dbReference>
<dbReference type="CDD" id="cd17546">
    <property type="entry name" value="REC_hyHK_CKI1_RcsC-like"/>
    <property type="match status" value="1"/>
</dbReference>
<keyword evidence="5" id="KW-1185">Reference proteome</keyword>
<dbReference type="Gene3D" id="3.40.50.2300">
    <property type="match status" value="1"/>
</dbReference>
<dbReference type="InterPro" id="IPR050595">
    <property type="entry name" value="Bact_response_regulator"/>
</dbReference>
<accession>A0A1G9D595</accession>
<feature type="modified residue" description="4-aspartylphosphate" evidence="2">
    <location>
        <position position="69"/>
    </location>
</feature>
<evidence type="ECO:0000256" key="2">
    <source>
        <dbReference type="PROSITE-ProRule" id="PRU00169"/>
    </source>
</evidence>
<dbReference type="InterPro" id="IPR011006">
    <property type="entry name" value="CheY-like_superfamily"/>
</dbReference>
<dbReference type="Pfam" id="PF00072">
    <property type="entry name" value="Response_reg"/>
    <property type="match status" value="1"/>
</dbReference>
<proteinExistence type="predicted"/>
<dbReference type="InterPro" id="IPR001789">
    <property type="entry name" value="Sig_transdc_resp-reg_receiver"/>
</dbReference>
<dbReference type="SMART" id="SM00448">
    <property type="entry name" value="REC"/>
    <property type="match status" value="1"/>
</dbReference>
<reference evidence="5" key="1">
    <citation type="submission" date="2016-10" db="EMBL/GenBank/DDBJ databases">
        <authorList>
            <person name="Varghese N."/>
            <person name="Submissions S."/>
        </authorList>
    </citation>
    <scope>NUCLEOTIDE SEQUENCE [LARGE SCALE GENOMIC DNA]</scope>
    <source>
        <strain evidence="5">CGMCC 1.10789</strain>
    </source>
</reference>
<dbReference type="STRING" id="990712.SAMN05216257_103353"/>
<sequence length="139" mass="15600">MLRPGHFERAAMALRSELRVLVVDDMSVSRQVLLQLLERFGVRQVRTACSAEEALQLLESAPIDVVICDLCMPGMDGMALLRRMRGDSRHRRKRFVLTTGHAAGVSLGHIPVERPDAVLPKPFEARELLDCMERIAGRI</sequence>
<evidence type="ECO:0000256" key="1">
    <source>
        <dbReference type="ARBA" id="ARBA00022553"/>
    </source>
</evidence>
<dbReference type="PROSITE" id="PS50110">
    <property type="entry name" value="RESPONSE_REGULATORY"/>
    <property type="match status" value="1"/>
</dbReference>
<organism evidence="4 5">
    <name type="scientific">Meinhardsimonia xiamenensis</name>
    <dbReference type="NCBI Taxonomy" id="990712"/>
    <lineage>
        <taxon>Bacteria</taxon>
        <taxon>Pseudomonadati</taxon>
        <taxon>Pseudomonadota</taxon>
        <taxon>Alphaproteobacteria</taxon>
        <taxon>Rhodobacterales</taxon>
        <taxon>Paracoccaceae</taxon>
        <taxon>Meinhardsimonia</taxon>
    </lineage>
</organism>
<evidence type="ECO:0000313" key="4">
    <source>
        <dbReference type="EMBL" id="SDK59092.1"/>
    </source>
</evidence>
<evidence type="ECO:0000259" key="3">
    <source>
        <dbReference type="PROSITE" id="PS50110"/>
    </source>
</evidence>
<dbReference type="OrthoDB" id="9800897at2"/>
<dbReference type="Proteomes" id="UP000199328">
    <property type="component" value="Unassembled WGS sequence"/>
</dbReference>
<keyword evidence="1 2" id="KW-0597">Phosphoprotein</keyword>
<gene>
    <name evidence="4" type="ORF">SAMN05216257_103353</name>
</gene>
<name>A0A1G9D595_9RHOB</name>
<dbReference type="SUPFAM" id="SSF52172">
    <property type="entry name" value="CheY-like"/>
    <property type="match status" value="1"/>
</dbReference>
<dbReference type="PANTHER" id="PTHR44591">
    <property type="entry name" value="STRESS RESPONSE REGULATOR PROTEIN 1"/>
    <property type="match status" value="1"/>
</dbReference>
<protein>
    <submittedName>
        <fullName evidence="4">Two-component system, chemotaxis family, response regulator CheY</fullName>
    </submittedName>
</protein>
<dbReference type="PANTHER" id="PTHR44591:SF3">
    <property type="entry name" value="RESPONSE REGULATORY DOMAIN-CONTAINING PROTEIN"/>
    <property type="match status" value="1"/>
</dbReference>
<dbReference type="AlphaFoldDB" id="A0A1G9D595"/>
<dbReference type="RefSeq" id="WP_092500113.1">
    <property type="nucleotide sequence ID" value="NZ_PVND01000001.1"/>
</dbReference>